<protein>
    <submittedName>
        <fullName evidence="2">Uncharacterized protein</fullName>
    </submittedName>
</protein>
<name>A0A1L9VJG2_ASPGL</name>
<evidence type="ECO:0000256" key="1">
    <source>
        <dbReference type="SAM" id="Phobius"/>
    </source>
</evidence>
<evidence type="ECO:0000313" key="3">
    <source>
        <dbReference type="Proteomes" id="UP000184300"/>
    </source>
</evidence>
<dbReference type="VEuPathDB" id="FungiDB:ASPGLDRAFT_374544"/>
<proteinExistence type="predicted"/>
<sequence>MKIIGDMPMIASLYVPEMLLACLLLATSLLIIALVVPGFLGRFLTVNNCRTTVRKYPHNGPVTYGGCLAHDISSAGDWTTWKSLKSIVHTKHKKIFFFCFDNIFFFYHFFLFFLGGGLDFVLSIVYHSPSLHLARTILLLDI</sequence>
<keyword evidence="3" id="KW-1185">Reference proteome</keyword>
<accession>A0A1L9VJG2</accession>
<keyword evidence="1" id="KW-0812">Transmembrane</keyword>
<gene>
    <name evidence="2" type="ORF">ASPGLDRAFT_374544</name>
</gene>
<dbReference type="EMBL" id="KV878898">
    <property type="protein sequence ID" value="OJJ84020.1"/>
    <property type="molecule type" value="Genomic_DNA"/>
</dbReference>
<keyword evidence="1" id="KW-0472">Membrane</keyword>
<dbReference type="GeneID" id="34461083"/>
<keyword evidence="1" id="KW-1133">Transmembrane helix</keyword>
<organism evidence="2 3">
    <name type="scientific">Aspergillus glaucus CBS 516.65</name>
    <dbReference type="NCBI Taxonomy" id="1160497"/>
    <lineage>
        <taxon>Eukaryota</taxon>
        <taxon>Fungi</taxon>
        <taxon>Dikarya</taxon>
        <taxon>Ascomycota</taxon>
        <taxon>Pezizomycotina</taxon>
        <taxon>Eurotiomycetes</taxon>
        <taxon>Eurotiomycetidae</taxon>
        <taxon>Eurotiales</taxon>
        <taxon>Aspergillaceae</taxon>
        <taxon>Aspergillus</taxon>
        <taxon>Aspergillus subgen. Aspergillus</taxon>
    </lineage>
</organism>
<feature type="transmembrane region" description="Helical" evidence="1">
    <location>
        <begin position="18"/>
        <end position="40"/>
    </location>
</feature>
<dbReference type="AlphaFoldDB" id="A0A1L9VJG2"/>
<feature type="transmembrane region" description="Helical" evidence="1">
    <location>
        <begin position="95"/>
        <end position="114"/>
    </location>
</feature>
<dbReference type="RefSeq" id="XP_022400718.1">
    <property type="nucleotide sequence ID" value="XM_022544822.1"/>
</dbReference>
<reference evidence="3" key="1">
    <citation type="journal article" date="2017" name="Genome Biol.">
        <title>Comparative genomics reveals high biological diversity and specific adaptations in the industrially and medically important fungal genus Aspergillus.</title>
        <authorList>
            <person name="de Vries R.P."/>
            <person name="Riley R."/>
            <person name="Wiebenga A."/>
            <person name="Aguilar-Osorio G."/>
            <person name="Amillis S."/>
            <person name="Uchima C.A."/>
            <person name="Anderluh G."/>
            <person name="Asadollahi M."/>
            <person name="Askin M."/>
            <person name="Barry K."/>
            <person name="Battaglia E."/>
            <person name="Bayram O."/>
            <person name="Benocci T."/>
            <person name="Braus-Stromeyer S.A."/>
            <person name="Caldana C."/>
            <person name="Canovas D."/>
            <person name="Cerqueira G.C."/>
            <person name="Chen F."/>
            <person name="Chen W."/>
            <person name="Choi C."/>
            <person name="Clum A."/>
            <person name="Dos Santos R.A."/>
            <person name="Damasio A.R."/>
            <person name="Diallinas G."/>
            <person name="Emri T."/>
            <person name="Fekete E."/>
            <person name="Flipphi M."/>
            <person name="Freyberg S."/>
            <person name="Gallo A."/>
            <person name="Gournas C."/>
            <person name="Habgood R."/>
            <person name="Hainaut M."/>
            <person name="Harispe M.L."/>
            <person name="Henrissat B."/>
            <person name="Hilden K.S."/>
            <person name="Hope R."/>
            <person name="Hossain A."/>
            <person name="Karabika E."/>
            <person name="Karaffa L."/>
            <person name="Karanyi Z."/>
            <person name="Krasevec N."/>
            <person name="Kuo A."/>
            <person name="Kusch H."/>
            <person name="LaButti K."/>
            <person name="Lagendijk E.L."/>
            <person name="Lapidus A."/>
            <person name="Levasseur A."/>
            <person name="Lindquist E."/>
            <person name="Lipzen A."/>
            <person name="Logrieco A.F."/>
            <person name="MacCabe A."/>
            <person name="Maekelae M.R."/>
            <person name="Malavazi I."/>
            <person name="Melin P."/>
            <person name="Meyer V."/>
            <person name="Mielnichuk N."/>
            <person name="Miskei M."/>
            <person name="Molnar A.P."/>
            <person name="Mule G."/>
            <person name="Ngan C.Y."/>
            <person name="Orejas M."/>
            <person name="Orosz E."/>
            <person name="Ouedraogo J.P."/>
            <person name="Overkamp K.M."/>
            <person name="Park H.-S."/>
            <person name="Perrone G."/>
            <person name="Piumi F."/>
            <person name="Punt P.J."/>
            <person name="Ram A.F."/>
            <person name="Ramon A."/>
            <person name="Rauscher S."/>
            <person name="Record E."/>
            <person name="Riano-Pachon D.M."/>
            <person name="Robert V."/>
            <person name="Roehrig J."/>
            <person name="Ruller R."/>
            <person name="Salamov A."/>
            <person name="Salih N.S."/>
            <person name="Samson R.A."/>
            <person name="Sandor E."/>
            <person name="Sanguinetti M."/>
            <person name="Schuetze T."/>
            <person name="Sepcic K."/>
            <person name="Shelest E."/>
            <person name="Sherlock G."/>
            <person name="Sophianopoulou V."/>
            <person name="Squina F.M."/>
            <person name="Sun H."/>
            <person name="Susca A."/>
            <person name="Todd R.B."/>
            <person name="Tsang A."/>
            <person name="Unkles S.E."/>
            <person name="van de Wiele N."/>
            <person name="van Rossen-Uffink D."/>
            <person name="Oliveira J.V."/>
            <person name="Vesth T.C."/>
            <person name="Visser J."/>
            <person name="Yu J.-H."/>
            <person name="Zhou M."/>
            <person name="Andersen M.R."/>
            <person name="Archer D.B."/>
            <person name="Baker S.E."/>
            <person name="Benoit I."/>
            <person name="Brakhage A.A."/>
            <person name="Braus G.H."/>
            <person name="Fischer R."/>
            <person name="Frisvad J.C."/>
            <person name="Goldman G.H."/>
            <person name="Houbraken J."/>
            <person name="Oakley B."/>
            <person name="Pocsi I."/>
            <person name="Scazzocchio C."/>
            <person name="Seiboth B."/>
            <person name="vanKuyk P.A."/>
            <person name="Wortman J."/>
            <person name="Dyer P.S."/>
            <person name="Grigoriev I.V."/>
        </authorList>
    </citation>
    <scope>NUCLEOTIDE SEQUENCE [LARGE SCALE GENOMIC DNA]</scope>
    <source>
        <strain evidence="3">CBS 516.65</strain>
    </source>
</reference>
<dbReference type="Proteomes" id="UP000184300">
    <property type="component" value="Unassembled WGS sequence"/>
</dbReference>
<evidence type="ECO:0000313" key="2">
    <source>
        <dbReference type="EMBL" id="OJJ84020.1"/>
    </source>
</evidence>